<gene>
    <name evidence="20" type="ORF">QJS35_21830</name>
</gene>
<keyword evidence="14 17" id="KW-0472">Membrane</keyword>
<feature type="transmembrane region" description="Helical" evidence="17">
    <location>
        <begin position="12"/>
        <end position="35"/>
    </location>
</feature>
<dbReference type="Pfam" id="PF00672">
    <property type="entry name" value="HAMP"/>
    <property type="match status" value="1"/>
</dbReference>
<evidence type="ECO:0000256" key="3">
    <source>
        <dbReference type="ARBA" id="ARBA00012438"/>
    </source>
</evidence>
<evidence type="ECO:0000259" key="18">
    <source>
        <dbReference type="PROSITE" id="PS50109"/>
    </source>
</evidence>
<dbReference type="CDD" id="cd00075">
    <property type="entry name" value="HATPase"/>
    <property type="match status" value="1"/>
</dbReference>
<keyword evidence="9 20" id="KW-0418">Kinase</keyword>
<evidence type="ECO:0000256" key="8">
    <source>
        <dbReference type="ARBA" id="ARBA00022741"/>
    </source>
</evidence>
<dbReference type="InterPro" id="IPR003661">
    <property type="entry name" value="HisK_dim/P_dom"/>
</dbReference>
<evidence type="ECO:0000256" key="1">
    <source>
        <dbReference type="ARBA" id="ARBA00000085"/>
    </source>
</evidence>
<dbReference type="SMART" id="SM00304">
    <property type="entry name" value="HAMP"/>
    <property type="match status" value="1"/>
</dbReference>
<keyword evidence="8" id="KW-0547">Nucleotide-binding</keyword>
<comment type="function">
    <text evidence="15">Member of the two-component regulatory system HssS/HssR involved in intracellular heme homeostasis and tempering of staphylococcal virulence. HssS functions as a heme sensor histidine kinase which is autophosphorylated at a histidine residue and transfers its phosphate group to an aspartate residue of HssR. HssR/HssS activates the expression of hrtAB, an efflux pump, in response to extracellular heme, hemin, hemoglobin or blood.</text>
</comment>
<evidence type="ECO:0000256" key="11">
    <source>
        <dbReference type="ARBA" id="ARBA00022989"/>
    </source>
</evidence>
<organism evidence="20 21">
    <name type="scientific">Cohnella silvisoli</name>
    <dbReference type="NCBI Taxonomy" id="2873699"/>
    <lineage>
        <taxon>Bacteria</taxon>
        <taxon>Bacillati</taxon>
        <taxon>Bacillota</taxon>
        <taxon>Bacilli</taxon>
        <taxon>Bacillales</taxon>
        <taxon>Paenibacillaceae</taxon>
        <taxon>Cohnella</taxon>
    </lineage>
</organism>
<dbReference type="CDD" id="cd06225">
    <property type="entry name" value="HAMP"/>
    <property type="match status" value="1"/>
</dbReference>
<keyword evidence="13" id="KW-0843">Virulence</keyword>
<dbReference type="SMART" id="SM00388">
    <property type="entry name" value="HisKA"/>
    <property type="match status" value="1"/>
</dbReference>
<dbReference type="EC" id="2.7.13.3" evidence="3"/>
<dbReference type="CDD" id="cd00082">
    <property type="entry name" value="HisKA"/>
    <property type="match status" value="1"/>
</dbReference>
<protein>
    <recommendedName>
        <fullName evidence="16">Heme sensor protein HssS</fullName>
        <ecNumber evidence="3">2.7.13.3</ecNumber>
    </recommendedName>
</protein>
<reference evidence="20 21" key="1">
    <citation type="journal article" date="2023" name="Genome Announc.">
        <title>Pan-Genome Analyses of the Genus Cohnella and Proposal of the Novel Species Cohnella silvisoli sp. nov., Isolated from Forest Soil.</title>
        <authorList>
            <person name="Wang C."/>
            <person name="Mao L."/>
            <person name="Bao G."/>
            <person name="Zhu H."/>
        </authorList>
    </citation>
    <scope>NUCLEOTIDE SEQUENCE [LARGE SCALE GENOMIC DNA]</scope>
    <source>
        <strain evidence="20 21">NL03-T5-1</strain>
    </source>
</reference>
<dbReference type="Gene3D" id="1.10.287.130">
    <property type="match status" value="1"/>
</dbReference>
<evidence type="ECO:0000256" key="2">
    <source>
        <dbReference type="ARBA" id="ARBA00004651"/>
    </source>
</evidence>
<dbReference type="InterPro" id="IPR003594">
    <property type="entry name" value="HATPase_dom"/>
</dbReference>
<keyword evidence="5" id="KW-0597">Phosphoprotein</keyword>
<keyword evidence="10" id="KW-0067">ATP-binding</keyword>
<evidence type="ECO:0000256" key="5">
    <source>
        <dbReference type="ARBA" id="ARBA00022553"/>
    </source>
</evidence>
<dbReference type="Pfam" id="PF02518">
    <property type="entry name" value="HATPase_c"/>
    <property type="match status" value="1"/>
</dbReference>
<dbReference type="PANTHER" id="PTHR45528:SF11">
    <property type="entry name" value="HISTIDINE KINASE"/>
    <property type="match status" value="1"/>
</dbReference>
<comment type="catalytic activity">
    <reaction evidence="1">
        <text>ATP + protein L-histidine = ADP + protein N-phospho-L-histidine.</text>
        <dbReference type="EC" id="2.7.13.3"/>
    </reaction>
</comment>
<evidence type="ECO:0000256" key="7">
    <source>
        <dbReference type="ARBA" id="ARBA00022692"/>
    </source>
</evidence>
<keyword evidence="6" id="KW-0808">Transferase</keyword>
<dbReference type="Gene3D" id="6.10.340.10">
    <property type="match status" value="1"/>
</dbReference>
<feature type="domain" description="HAMP" evidence="19">
    <location>
        <begin position="181"/>
        <end position="234"/>
    </location>
</feature>
<dbReference type="InterPro" id="IPR004358">
    <property type="entry name" value="Sig_transdc_His_kin-like_C"/>
</dbReference>
<evidence type="ECO:0000259" key="19">
    <source>
        <dbReference type="PROSITE" id="PS50885"/>
    </source>
</evidence>
<evidence type="ECO:0000313" key="20">
    <source>
        <dbReference type="EMBL" id="MEQ4485032.1"/>
    </source>
</evidence>
<dbReference type="PANTHER" id="PTHR45528">
    <property type="entry name" value="SENSOR HISTIDINE KINASE CPXA"/>
    <property type="match status" value="1"/>
</dbReference>
<evidence type="ECO:0000256" key="13">
    <source>
        <dbReference type="ARBA" id="ARBA00023026"/>
    </source>
</evidence>
<keyword evidence="21" id="KW-1185">Reference proteome</keyword>
<feature type="transmembrane region" description="Helical" evidence="17">
    <location>
        <begin position="160"/>
        <end position="184"/>
    </location>
</feature>
<dbReference type="SMART" id="SM00387">
    <property type="entry name" value="HATPase_c"/>
    <property type="match status" value="1"/>
</dbReference>
<dbReference type="Gene3D" id="3.30.565.10">
    <property type="entry name" value="Histidine kinase-like ATPase, C-terminal domain"/>
    <property type="match status" value="1"/>
</dbReference>
<name>A0ABV1KZT3_9BACL</name>
<dbReference type="InterPro" id="IPR005467">
    <property type="entry name" value="His_kinase_dom"/>
</dbReference>
<dbReference type="SUPFAM" id="SSF158472">
    <property type="entry name" value="HAMP domain-like"/>
    <property type="match status" value="1"/>
</dbReference>
<keyword evidence="11 17" id="KW-1133">Transmembrane helix</keyword>
<comment type="subcellular location">
    <subcellularLocation>
        <location evidence="2">Cell membrane</location>
        <topology evidence="2">Multi-pass membrane protein</topology>
    </subcellularLocation>
</comment>
<evidence type="ECO:0000256" key="9">
    <source>
        <dbReference type="ARBA" id="ARBA00022777"/>
    </source>
</evidence>
<dbReference type="PROSITE" id="PS50885">
    <property type="entry name" value="HAMP"/>
    <property type="match status" value="1"/>
</dbReference>
<keyword evidence="7 17" id="KW-0812">Transmembrane</keyword>
<dbReference type="Proteomes" id="UP001493487">
    <property type="component" value="Unassembled WGS sequence"/>
</dbReference>
<dbReference type="InterPro" id="IPR036097">
    <property type="entry name" value="HisK_dim/P_sf"/>
</dbReference>
<dbReference type="InterPro" id="IPR003660">
    <property type="entry name" value="HAMP_dom"/>
</dbReference>
<dbReference type="RefSeq" id="WP_232184760.1">
    <property type="nucleotide sequence ID" value="NZ_JAIOAP010000003.1"/>
</dbReference>
<evidence type="ECO:0000256" key="12">
    <source>
        <dbReference type="ARBA" id="ARBA00023012"/>
    </source>
</evidence>
<dbReference type="InterPro" id="IPR036890">
    <property type="entry name" value="HATPase_C_sf"/>
</dbReference>
<evidence type="ECO:0000256" key="17">
    <source>
        <dbReference type="SAM" id="Phobius"/>
    </source>
</evidence>
<dbReference type="PRINTS" id="PR00344">
    <property type="entry name" value="BCTRLSENSOR"/>
</dbReference>
<evidence type="ECO:0000313" key="21">
    <source>
        <dbReference type="Proteomes" id="UP001493487"/>
    </source>
</evidence>
<feature type="domain" description="Histidine kinase" evidence="18">
    <location>
        <begin position="242"/>
        <end position="457"/>
    </location>
</feature>
<accession>A0ABV1KZT3</accession>
<evidence type="ECO:0000256" key="10">
    <source>
        <dbReference type="ARBA" id="ARBA00022840"/>
    </source>
</evidence>
<evidence type="ECO:0000256" key="6">
    <source>
        <dbReference type="ARBA" id="ARBA00022679"/>
    </source>
</evidence>
<keyword evidence="12" id="KW-0902">Two-component regulatory system</keyword>
<dbReference type="EMBL" id="JASKHM010000013">
    <property type="protein sequence ID" value="MEQ4485032.1"/>
    <property type="molecule type" value="Genomic_DNA"/>
</dbReference>
<evidence type="ECO:0000256" key="15">
    <source>
        <dbReference type="ARBA" id="ARBA00037219"/>
    </source>
</evidence>
<keyword evidence="4" id="KW-1003">Cell membrane</keyword>
<evidence type="ECO:0000256" key="4">
    <source>
        <dbReference type="ARBA" id="ARBA00022475"/>
    </source>
</evidence>
<evidence type="ECO:0000256" key="14">
    <source>
        <dbReference type="ARBA" id="ARBA00023136"/>
    </source>
</evidence>
<dbReference type="InterPro" id="IPR050398">
    <property type="entry name" value="HssS/ArlS-like"/>
</dbReference>
<sequence>MIRTLYVRVVLTYMAAVILGLICTYYLTLFLLTVAGERYLGKMKNELEADAPHIMEIYQQNGLDGADSVFERTPYKEQYKVRLYNREMEQLNSKDQNELANSFSISNRVIRSVLAGETYHGSDKDIEQLVFGLPYEQSGEHYALFIQISDKKLDSINQILLLYALLINLLVGSLFIFVAARYLVKPLRKMKEAAERMAKGEFDIELKWGKRKDELGQLAQSFNYMAGQLKQFETMRQNFVSNVSHEIQSPLTSISGFSSALLQSGVPEEDKVRYLTIIQAESERLSRLSDNLLQLASLDSQRHPFEPHVYDLDEQLRKSVVACEPQWSAKSLDWDLDLPRAKINADEDQLSQVWINLLSNSIKFTPDGGKISITIVKHTNLIEIRVTDTGIGIPEEDLGKVFERFYKADKSHNKKQSGSGLGLAIVKKIITRHRGTIVLSSKQGVGTTVTVTLPHRTA</sequence>
<dbReference type="GO" id="GO:0016301">
    <property type="term" value="F:kinase activity"/>
    <property type="evidence" value="ECO:0007669"/>
    <property type="project" value="UniProtKB-KW"/>
</dbReference>
<dbReference type="SUPFAM" id="SSF47384">
    <property type="entry name" value="Homodimeric domain of signal transducing histidine kinase"/>
    <property type="match status" value="1"/>
</dbReference>
<evidence type="ECO:0000256" key="16">
    <source>
        <dbReference type="ARBA" id="ARBA00040841"/>
    </source>
</evidence>
<proteinExistence type="predicted"/>
<dbReference type="PROSITE" id="PS50109">
    <property type="entry name" value="HIS_KIN"/>
    <property type="match status" value="1"/>
</dbReference>
<dbReference type="Pfam" id="PF00512">
    <property type="entry name" value="HisKA"/>
    <property type="match status" value="1"/>
</dbReference>
<dbReference type="SUPFAM" id="SSF55874">
    <property type="entry name" value="ATPase domain of HSP90 chaperone/DNA topoisomerase II/histidine kinase"/>
    <property type="match status" value="1"/>
</dbReference>
<comment type="caution">
    <text evidence="20">The sequence shown here is derived from an EMBL/GenBank/DDBJ whole genome shotgun (WGS) entry which is preliminary data.</text>
</comment>